<evidence type="ECO:0000313" key="1">
    <source>
        <dbReference type="EMBL" id="BCZ48428.1"/>
    </source>
</evidence>
<organism evidence="1 2">
    <name type="scientific">Clostridium gelidum</name>
    <dbReference type="NCBI Taxonomy" id="704125"/>
    <lineage>
        <taxon>Bacteria</taxon>
        <taxon>Bacillati</taxon>
        <taxon>Bacillota</taxon>
        <taxon>Clostridia</taxon>
        <taxon>Eubacteriales</taxon>
        <taxon>Clostridiaceae</taxon>
        <taxon>Clostridium</taxon>
    </lineage>
</organism>
<dbReference type="RefSeq" id="WP_224034691.1">
    <property type="nucleotide sequence ID" value="NZ_AP024849.1"/>
</dbReference>
<gene>
    <name evidence="1" type="ORF">psyc5s11_44950</name>
</gene>
<evidence type="ECO:0000313" key="2">
    <source>
        <dbReference type="Proteomes" id="UP000824633"/>
    </source>
</evidence>
<evidence type="ECO:0008006" key="3">
    <source>
        <dbReference type="Google" id="ProtNLM"/>
    </source>
</evidence>
<name>A0ABM7TAS8_9CLOT</name>
<keyword evidence="2" id="KW-1185">Reference proteome</keyword>
<dbReference type="Proteomes" id="UP000824633">
    <property type="component" value="Chromosome"/>
</dbReference>
<proteinExistence type="predicted"/>
<protein>
    <recommendedName>
        <fullName evidence="3">Phage tail sheath protein</fullName>
    </recommendedName>
</protein>
<dbReference type="EMBL" id="AP024849">
    <property type="protein sequence ID" value="BCZ48428.1"/>
    <property type="molecule type" value="Genomic_DNA"/>
</dbReference>
<accession>A0ABM7TAS8</accession>
<sequence>MGYKHGIYGELVASGESITTTKTVAVYIGTAPIHRVKTRVINKPLLIRNLEEVQTKLGYRDNDDFDIFTLSAVVFAHFANKIKPIGPIVVIVLDTTIGAQVTKDISIINGIGYIEDHALIESVEITDEVLGLDYNVKYNDSGKLQITGDNLAATVSVIYKKVDPTIIIAADVIGTYDETSEKRTGIKAIADVYEELNLVPAITSAPGFTQIKEVEQALVSTTSKITDRWEAVCYVDIDSKLATSREAAIKWKTDNNYKSNSEKVCWPKVKVGDKELWMSIVAIVRKLQTDVKNKDVPYDSASNKPIDINGLVTNGQKIKFSQEKANGLNEKGITTAIYSGGKYVLWGPHMGNYDYIETTKPEEIFDINLMMNKYLLNDFQLRNIDLIDSPMTRHDIDALLVSEQMILSAYVSAGELLYGEIKFNQDDNSRSDLIQGDFAFNTLVTNTPPAKSITQKVQYTSKGVDTLYGEESEE</sequence>
<reference evidence="2" key="1">
    <citation type="submission" date="2021-07" db="EMBL/GenBank/DDBJ databases">
        <title>Complete genome sequencing of a Clostridium isolate.</title>
        <authorList>
            <person name="Ueki A."/>
            <person name="Tonouchi A."/>
        </authorList>
    </citation>
    <scope>NUCLEOTIDE SEQUENCE [LARGE SCALE GENOMIC DNA]</scope>
    <source>
        <strain evidence="2">C5S11</strain>
    </source>
</reference>